<reference evidence="1" key="1">
    <citation type="submission" date="2022-10" db="EMBL/GenBank/DDBJ databases">
        <title>Genome Sequence of Xylaria curta.</title>
        <authorList>
            <person name="Buettner E."/>
        </authorList>
    </citation>
    <scope>NUCLEOTIDE SEQUENCE</scope>
    <source>
        <strain evidence="1">Babe10</strain>
    </source>
</reference>
<dbReference type="Proteomes" id="UP001143856">
    <property type="component" value="Unassembled WGS sequence"/>
</dbReference>
<evidence type="ECO:0000313" key="2">
    <source>
        <dbReference type="Proteomes" id="UP001143856"/>
    </source>
</evidence>
<organism evidence="1 2">
    <name type="scientific">Xylaria curta</name>
    <dbReference type="NCBI Taxonomy" id="42375"/>
    <lineage>
        <taxon>Eukaryota</taxon>
        <taxon>Fungi</taxon>
        <taxon>Dikarya</taxon>
        <taxon>Ascomycota</taxon>
        <taxon>Pezizomycotina</taxon>
        <taxon>Sordariomycetes</taxon>
        <taxon>Xylariomycetidae</taxon>
        <taxon>Xylariales</taxon>
        <taxon>Xylariaceae</taxon>
        <taxon>Xylaria</taxon>
    </lineage>
</organism>
<dbReference type="EMBL" id="JAPDGR010000089">
    <property type="protein sequence ID" value="KAJ2996617.1"/>
    <property type="molecule type" value="Genomic_DNA"/>
</dbReference>
<gene>
    <name evidence="1" type="ORF">NUW58_g914</name>
</gene>
<comment type="caution">
    <text evidence="1">The sequence shown here is derived from an EMBL/GenBank/DDBJ whole genome shotgun (WGS) entry which is preliminary data.</text>
</comment>
<accession>A0ACC1PNM0</accession>
<sequence>MQLPRPVLPSQRYSPASDYTYENHHEGVATTRQPLSESTGNLQPHSLAASAALCYGQLSLSPPIHSIPTPPILPTQALTSSYGTSLRSERSLHRNVSLHNLQMGNPRGRKNPIYHHKNFADYRNKVMQKELDKEQPVWPDWLEDAFLDALLLIPQLGRKKFSSKTILYGRNMLITEYLWIYHWTLHPPKKVHFIFPRQKDGLEDDKKLLKEEEDTESFKNNRVLISIADGRLPDERPNYEYFSRLLNAENDVFIRPKQCWIFISSSKITLKEKHITMEDGTTKKQVVGNHPDGICMTEADYPHLKLNESKDYKDLPRQGNRPTVLLHEYARTLAQKESSSVKEISGRWDVRFPELRAKLTAALDDTQPSDERTSRCVVGPCDTFHFETVLDLHSTSKFPPGADLNGLVEFAISRPDLHNHSWRSRTCVIKPDELYMTEGENEYWEEKSTIEVIPSHRVGCTGVGRCDCAARGSRDTISIPFPADSWAKTFIKLAPFVTAERERKDRERAARAAASLSGRAEREAARLKKENEETSSHHKSRGPSPKDLLAQVAMYQEIWSAPQSELVARANDDDSSKRSRANWTRRAVILWTFVPVHDNTDEKGKTTVVPPGTNWRFLTKIDPTSSYHQQQAYISNSPMVRSRDNIMSPNPGYAQHVNALMQENYSAAYDASSNATFTLPSHTHGHCSQQLQQLHQPSQLAGLGDMLDGFSNGLATPPPSATLSHFPHTFESNGANIDSSHTLHHHLSFTSDGTSGTSTTDHTQANILTTHDPNSAESFLTGLEVPEYISDFNTSTHTINNLTNRYMDTGHVVADAGGVNWADTGGITATSAIDPQWASIAAAAAAVTGHTQHNEDLTGNGTHIDMGSGGDHQDTWSAWPTAELNCISDYSRRASSSIFEEGLGDMNEGETAAFTLGGTGLNAAAQ</sequence>
<protein>
    <submittedName>
        <fullName evidence="1">Uncharacterized protein</fullName>
    </submittedName>
</protein>
<name>A0ACC1PNM0_9PEZI</name>
<keyword evidence="2" id="KW-1185">Reference proteome</keyword>
<evidence type="ECO:0000313" key="1">
    <source>
        <dbReference type="EMBL" id="KAJ2996617.1"/>
    </source>
</evidence>
<proteinExistence type="predicted"/>